<proteinExistence type="predicted"/>
<gene>
    <name evidence="2" type="ORF">AB3G37_14755</name>
</gene>
<accession>A0AB39VLG7</accession>
<evidence type="ECO:0000256" key="1">
    <source>
        <dbReference type="SAM" id="Phobius"/>
    </source>
</evidence>
<sequence length="295" mass="33320">MNKHNDISLLPSVKNTLTLRLLNSTLCGCEFELKNETTIFIVASTKELEHYNLITENSFIIPVEENGMNFDIINTSIPKFSISLRQFTDSGYSYRSLQLNKVIYIGSLKIALKLSSSEWGMDFNLPNETPKIKKTNIRKKINLAFFTFFLALVSLSYFKGGFAAVMNKDIFNSNANLITSRPSFEVPVTLSKNTHNTEIVKYPKTVMADLIERDLVALAVPFIRTDNNKNIKFAVSGSIGDEALQQIKLINIKAYKNGIYLSIDLQDDLLSGSSYLYGQNSYIKLSSNHWLVKNL</sequence>
<dbReference type="AlphaFoldDB" id="A0AB39VLG7"/>
<protein>
    <submittedName>
        <fullName evidence="2">PrgH/EprH family type III secretion apparatus protein</fullName>
    </submittedName>
</protein>
<keyword evidence="1" id="KW-1133">Transmembrane helix</keyword>
<dbReference type="GO" id="GO:0016020">
    <property type="term" value="C:membrane"/>
    <property type="evidence" value="ECO:0007669"/>
    <property type="project" value="InterPro"/>
</dbReference>
<evidence type="ECO:0000313" key="2">
    <source>
        <dbReference type="EMBL" id="XDU70829.1"/>
    </source>
</evidence>
<reference evidence="2" key="1">
    <citation type="submission" date="2024-07" db="EMBL/GenBank/DDBJ databases">
        <authorList>
            <person name="Biller S.J."/>
        </authorList>
    </citation>
    <scope>NUCLEOTIDE SEQUENCE</scope>
    <source>
        <strain evidence="2">WC2420</strain>
    </source>
</reference>
<keyword evidence="1" id="KW-0812">Transmembrane</keyword>
<keyword evidence="1" id="KW-0472">Membrane</keyword>
<dbReference type="InterPro" id="IPR019029">
    <property type="entry name" value="T3SS_PrgH/EprH-like"/>
</dbReference>
<dbReference type="RefSeq" id="WP_369788274.1">
    <property type="nucleotide sequence ID" value="NZ_CP165628.1"/>
</dbReference>
<dbReference type="Gene3D" id="2.60.200.20">
    <property type="match status" value="1"/>
</dbReference>
<feature type="transmembrane region" description="Helical" evidence="1">
    <location>
        <begin position="141"/>
        <end position="158"/>
    </location>
</feature>
<dbReference type="EMBL" id="CP165628">
    <property type="protein sequence ID" value="XDU70829.1"/>
    <property type="molecule type" value="Genomic_DNA"/>
</dbReference>
<name>A0AB39VLG7_9GAMM</name>
<dbReference type="Pfam" id="PF09480">
    <property type="entry name" value="PrgH"/>
    <property type="match status" value="2"/>
</dbReference>
<organism evidence="2">
    <name type="scientific">Rouxiella sp. WC2420</name>
    <dbReference type="NCBI Taxonomy" id="3234145"/>
    <lineage>
        <taxon>Bacteria</taxon>
        <taxon>Pseudomonadati</taxon>
        <taxon>Pseudomonadota</taxon>
        <taxon>Gammaproteobacteria</taxon>
        <taxon>Enterobacterales</taxon>
        <taxon>Yersiniaceae</taxon>
        <taxon>Rouxiella</taxon>
    </lineage>
</organism>